<comment type="caution">
    <text evidence="7">The sequence shown here is derived from an EMBL/GenBank/DDBJ whole genome shotgun (WGS) entry which is preliminary data.</text>
</comment>
<dbReference type="SUPFAM" id="SSF46785">
    <property type="entry name" value="Winged helix' DNA-binding domain"/>
    <property type="match status" value="1"/>
</dbReference>
<dbReference type="InterPro" id="IPR004839">
    <property type="entry name" value="Aminotransferase_I/II_large"/>
</dbReference>
<dbReference type="AlphaFoldDB" id="A0A934I9E2"/>
<dbReference type="GO" id="GO:0008483">
    <property type="term" value="F:transaminase activity"/>
    <property type="evidence" value="ECO:0007669"/>
    <property type="project" value="UniProtKB-KW"/>
</dbReference>
<keyword evidence="3" id="KW-0805">Transcription regulation</keyword>
<reference evidence="7" key="1">
    <citation type="submission" date="2020-12" db="EMBL/GenBank/DDBJ databases">
        <title>Sanguibacter suaedae sp. nov., isolated from Suaeda aralocaspica.</title>
        <authorList>
            <person name="Ma Q."/>
        </authorList>
    </citation>
    <scope>NUCLEOTIDE SEQUENCE</scope>
    <source>
        <strain evidence="7">YZGR15</strain>
    </source>
</reference>
<dbReference type="InterPro" id="IPR015421">
    <property type="entry name" value="PyrdxlP-dep_Trfase_major"/>
</dbReference>
<keyword evidence="8" id="KW-1185">Reference proteome</keyword>
<dbReference type="Pfam" id="PF00155">
    <property type="entry name" value="Aminotran_1_2"/>
    <property type="match status" value="1"/>
</dbReference>
<gene>
    <name evidence="7" type="ORF">JAV76_01990</name>
</gene>
<name>A0A934I9E2_9MICO</name>
<dbReference type="InterPro" id="IPR015424">
    <property type="entry name" value="PyrdxlP-dep_Trfase"/>
</dbReference>
<comment type="similarity">
    <text evidence="1">In the C-terminal section; belongs to the class-I pyridoxal-phosphate-dependent aminotransferase family.</text>
</comment>
<dbReference type="SUPFAM" id="SSF53383">
    <property type="entry name" value="PLP-dependent transferases"/>
    <property type="match status" value="1"/>
</dbReference>
<dbReference type="GO" id="GO:0003700">
    <property type="term" value="F:DNA-binding transcription factor activity"/>
    <property type="evidence" value="ECO:0007669"/>
    <property type="project" value="InterPro"/>
</dbReference>
<dbReference type="RefSeq" id="WP_198732331.1">
    <property type="nucleotide sequence ID" value="NZ_JAEINH010000001.1"/>
</dbReference>
<dbReference type="CDD" id="cd07377">
    <property type="entry name" value="WHTH_GntR"/>
    <property type="match status" value="1"/>
</dbReference>
<evidence type="ECO:0000256" key="3">
    <source>
        <dbReference type="ARBA" id="ARBA00023015"/>
    </source>
</evidence>
<feature type="domain" description="HTH gntR-type" evidence="6">
    <location>
        <begin position="22"/>
        <end position="90"/>
    </location>
</feature>
<keyword evidence="7" id="KW-0808">Transferase</keyword>
<dbReference type="Gene3D" id="3.40.640.10">
    <property type="entry name" value="Type I PLP-dependent aspartate aminotransferase-like (Major domain)"/>
    <property type="match status" value="1"/>
</dbReference>
<keyword evidence="5" id="KW-0804">Transcription</keyword>
<evidence type="ECO:0000313" key="8">
    <source>
        <dbReference type="Proteomes" id="UP000602087"/>
    </source>
</evidence>
<dbReference type="PROSITE" id="PS50949">
    <property type="entry name" value="HTH_GNTR"/>
    <property type="match status" value="1"/>
</dbReference>
<keyword evidence="4" id="KW-0238">DNA-binding</keyword>
<evidence type="ECO:0000256" key="5">
    <source>
        <dbReference type="ARBA" id="ARBA00023163"/>
    </source>
</evidence>
<dbReference type="InterPro" id="IPR051446">
    <property type="entry name" value="HTH_trans_reg/aminotransferase"/>
</dbReference>
<keyword evidence="7" id="KW-0032">Aminotransferase</keyword>
<dbReference type="SMART" id="SM00345">
    <property type="entry name" value="HTH_GNTR"/>
    <property type="match status" value="1"/>
</dbReference>
<evidence type="ECO:0000313" key="7">
    <source>
        <dbReference type="EMBL" id="MBI9113783.1"/>
    </source>
</evidence>
<dbReference type="Gene3D" id="1.10.10.10">
    <property type="entry name" value="Winged helix-like DNA-binding domain superfamily/Winged helix DNA-binding domain"/>
    <property type="match status" value="1"/>
</dbReference>
<keyword evidence="2" id="KW-0663">Pyridoxal phosphate</keyword>
<dbReference type="PANTHER" id="PTHR46577:SF1">
    <property type="entry name" value="HTH-TYPE TRANSCRIPTIONAL REGULATORY PROTEIN GABR"/>
    <property type="match status" value="1"/>
</dbReference>
<organism evidence="7 8">
    <name type="scientific">Sanguibacter suaedae</name>
    <dbReference type="NCBI Taxonomy" id="2795737"/>
    <lineage>
        <taxon>Bacteria</taxon>
        <taxon>Bacillati</taxon>
        <taxon>Actinomycetota</taxon>
        <taxon>Actinomycetes</taxon>
        <taxon>Micrococcales</taxon>
        <taxon>Sanguibacteraceae</taxon>
        <taxon>Sanguibacter</taxon>
    </lineage>
</organism>
<accession>A0A934I9E2</accession>
<dbReference type="CDD" id="cd00609">
    <property type="entry name" value="AAT_like"/>
    <property type="match status" value="1"/>
</dbReference>
<dbReference type="Pfam" id="PF00392">
    <property type="entry name" value="GntR"/>
    <property type="match status" value="1"/>
</dbReference>
<dbReference type="InterPro" id="IPR000524">
    <property type="entry name" value="Tscrpt_reg_HTH_GntR"/>
</dbReference>
<dbReference type="Proteomes" id="UP000602087">
    <property type="component" value="Unassembled WGS sequence"/>
</dbReference>
<dbReference type="PANTHER" id="PTHR46577">
    <property type="entry name" value="HTH-TYPE TRANSCRIPTIONAL REGULATORY PROTEIN GABR"/>
    <property type="match status" value="1"/>
</dbReference>
<proteinExistence type="inferred from homology"/>
<dbReference type="GO" id="GO:0003677">
    <property type="term" value="F:DNA binding"/>
    <property type="evidence" value="ECO:0007669"/>
    <property type="project" value="UniProtKB-KW"/>
</dbReference>
<dbReference type="PRINTS" id="PR00035">
    <property type="entry name" value="HTHGNTR"/>
</dbReference>
<protein>
    <submittedName>
        <fullName evidence="7">PLP-dependent aminotransferase family protein</fullName>
    </submittedName>
</protein>
<dbReference type="GO" id="GO:0030170">
    <property type="term" value="F:pyridoxal phosphate binding"/>
    <property type="evidence" value="ECO:0007669"/>
    <property type="project" value="InterPro"/>
</dbReference>
<evidence type="ECO:0000256" key="2">
    <source>
        <dbReference type="ARBA" id="ARBA00022898"/>
    </source>
</evidence>
<evidence type="ECO:0000256" key="1">
    <source>
        <dbReference type="ARBA" id="ARBA00005384"/>
    </source>
</evidence>
<dbReference type="InterPro" id="IPR036390">
    <property type="entry name" value="WH_DNA-bd_sf"/>
</dbReference>
<evidence type="ECO:0000256" key="4">
    <source>
        <dbReference type="ARBA" id="ARBA00023125"/>
    </source>
</evidence>
<dbReference type="InterPro" id="IPR036388">
    <property type="entry name" value="WH-like_DNA-bd_sf"/>
</dbReference>
<evidence type="ECO:0000259" key="6">
    <source>
        <dbReference type="PROSITE" id="PS50949"/>
    </source>
</evidence>
<sequence length="473" mass="49776">MAVPRVSADSLALLLGPAQAGTPAYRWLTERVELLVSDGRLVPGVRIPSERDLSTTLGLSRTTLVRAFSRLTELGYLESRHGSGRIVRSPATRGPRSREPIPCGTTAAVVDDGALDLASASMPAAPGVFDALRSAVEELPAYTSGTGYLAAGLPSLREAVAEHYCRQGLETGPENVLVTAGALDAMSLVASHLLRRRDRVVVETPGYPNAFGALRQSGATLVGVPVNRPDVDVRALVETARSTGAAAIVVVADFHNPTGRLLDDEDRAVLRDGARRLGVPLVVDETLRDIHLDTDVALPGPVADGRGDVLLLGSAAKTYWGGLRLGWVRGPAERIADLARARLSRNLGEPVLEQIALASLLRNRPGLDDQRRTEILESRDAALTVLREHLPAWTFTVPAGGFSLWCGLPGASSSALTVAAARRGVALVPGSSFSATGHGMERAVRIPYSLPTDQLTDGLLRVAAAAAEVTGGT</sequence>
<dbReference type="EMBL" id="JAEINH010000001">
    <property type="protein sequence ID" value="MBI9113783.1"/>
    <property type="molecule type" value="Genomic_DNA"/>
</dbReference>